<keyword evidence="3" id="KW-1185">Reference proteome</keyword>
<dbReference type="GO" id="GO:0004803">
    <property type="term" value="F:transposase activity"/>
    <property type="evidence" value="ECO:0007669"/>
    <property type="project" value="InterPro"/>
</dbReference>
<dbReference type="GO" id="GO:0006313">
    <property type="term" value="P:DNA transposition"/>
    <property type="evidence" value="ECO:0007669"/>
    <property type="project" value="InterPro"/>
</dbReference>
<reference evidence="2" key="1">
    <citation type="journal article" date="2014" name="Int. J. Syst. Evol. Microbiol.">
        <title>Complete genome sequence of Corynebacterium casei LMG S-19264T (=DSM 44701T), isolated from a smear-ripened cheese.</title>
        <authorList>
            <consortium name="US DOE Joint Genome Institute (JGI-PGF)"/>
            <person name="Walter F."/>
            <person name="Albersmeier A."/>
            <person name="Kalinowski J."/>
            <person name="Ruckert C."/>
        </authorList>
    </citation>
    <scope>NUCLEOTIDE SEQUENCE</scope>
    <source>
        <strain evidence="2">KCTC 12870</strain>
    </source>
</reference>
<dbReference type="InterPro" id="IPR052715">
    <property type="entry name" value="RAYT_transposase"/>
</dbReference>
<organism evidence="2 3">
    <name type="scientific">Cerasicoccus arenae</name>
    <dbReference type="NCBI Taxonomy" id="424488"/>
    <lineage>
        <taxon>Bacteria</taxon>
        <taxon>Pseudomonadati</taxon>
        <taxon>Verrucomicrobiota</taxon>
        <taxon>Opitutia</taxon>
        <taxon>Puniceicoccales</taxon>
        <taxon>Cerasicoccaceae</taxon>
        <taxon>Cerasicoccus</taxon>
    </lineage>
</organism>
<dbReference type="Gene3D" id="3.30.70.1290">
    <property type="entry name" value="Transposase IS200-like"/>
    <property type="match status" value="1"/>
</dbReference>
<feature type="domain" description="Transposase IS200-like" evidence="1">
    <location>
        <begin position="20"/>
        <end position="130"/>
    </location>
</feature>
<evidence type="ECO:0000313" key="3">
    <source>
        <dbReference type="Proteomes" id="UP000642829"/>
    </source>
</evidence>
<dbReference type="EMBL" id="BMXG01000031">
    <property type="protein sequence ID" value="GHC13197.1"/>
    <property type="molecule type" value="Genomic_DNA"/>
</dbReference>
<evidence type="ECO:0000313" key="2">
    <source>
        <dbReference type="EMBL" id="GHC13197.1"/>
    </source>
</evidence>
<dbReference type="GO" id="GO:0043565">
    <property type="term" value="F:sequence-specific DNA binding"/>
    <property type="evidence" value="ECO:0007669"/>
    <property type="project" value="TreeGrafter"/>
</dbReference>
<dbReference type="Proteomes" id="UP000642829">
    <property type="component" value="Unassembled WGS sequence"/>
</dbReference>
<gene>
    <name evidence="2" type="ORF">GCM10007047_33150</name>
</gene>
<protein>
    <recommendedName>
        <fullName evidence="1">Transposase IS200-like domain-containing protein</fullName>
    </recommendedName>
</protein>
<accession>A0A8J3DE37</accession>
<dbReference type="SMART" id="SM01321">
    <property type="entry name" value="Y1_Tnp"/>
    <property type="match status" value="1"/>
</dbReference>
<dbReference type="SUPFAM" id="SSF143422">
    <property type="entry name" value="Transposase IS200-like"/>
    <property type="match status" value="1"/>
</dbReference>
<name>A0A8J3DE37_9BACT</name>
<sequence>MHVARNLSKRLPHEIPSWVPDGETMFITVNCLHRGINSWANEQAFRGIQQAAEYYEDQCFWWVNLLMVMPDHTHGLISFNNGKRSMKDTVNLWKRYLTRNQGIDWQKDFFDHRIRNQDFYEEKAHYIRMNPVRAGLCEKPEDWPYVWQKQNS</sequence>
<dbReference type="NCBIfam" id="NF047646">
    <property type="entry name" value="REP_Tyr_transpos"/>
    <property type="match status" value="1"/>
</dbReference>
<reference evidence="2" key="2">
    <citation type="submission" date="2020-09" db="EMBL/GenBank/DDBJ databases">
        <authorList>
            <person name="Sun Q."/>
            <person name="Kim S."/>
        </authorList>
    </citation>
    <scope>NUCLEOTIDE SEQUENCE</scope>
    <source>
        <strain evidence="2">KCTC 12870</strain>
    </source>
</reference>
<dbReference type="InterPro" id="IPR002686">
    <property type="entry name" value="Transposase_17"/>
</dbReference>
<dbReference type="PANTHER" id="PTHR36966:SF1">
    <property type="entry name" value="REP-ASSOCIATED TYROSINE TRANSPOSASE"/>
    <property type="match status" value="1"/>
</dbReference>
<evidence type="ECO:0000259" key="1">
    <source>
        <dbReference type="SMART" id="SM01321"/>
    </source>
</evidence>
<comment type="caution">
    <text evidence="2">The sequence shown here is derived from an EMBL/GenBank/DDBJ whole genome shotgun (WGS) entry which is preliminary data.</text>
</comment>
<proteinExistence type="predicted"/>
<dbReference type="PANTHER" id="PTHR36966">
    <property type="entry name" value="REP-ASSOCIATED TYROSINE TRANSPOSASE"/>
    <property type="match status" value="1"/>
</dbReference>
<dbReference type="InterPro" id="IPR036515">
    <property type="entry name" value="Transposase_17_sf"/>
</dbReference>
<dbReference type="AlphaFoldDB" id="A0A8J3DE37"/>